<feature type="repeat" description="WD" evidence="7">
    <location>
        <begin position="351"/>
        <end position="382"/>
    </location>
</feature>
<dbReference type="OrthoDB" id="972532at2759"/>
<feature type="repeat" description="WD" evidence="7">
    <location>
        <begin position="563"/>
        <end position="595"/>
    </location>
</feature>
<keyword evidence="11" id="KW-1185">Reference proteome</keyword>
<keyword evidence="4 7" id="KW-0853">WD repeat</keyword>
<dbReference type="SMART" id="SM00320">
    <property type="entry name" value="WD40"/>
    <property type="match status" value="5"/>
</dbReference>
<dbReference type="InterPro" id="IPR054532">
    <property type="entry name" value="TPL_SMU1_LisH-like"/>
</dbReference>
<dbReference type="Gene3D" id="2.130.10.10">
    <property type="entry name" value="YVTN repeat-like/Quinoprotein amine dehydrogenase"/>
    <property type="match status" value="2"/>
</dbReference>
<keyword evidence="6" id="KW-0496">Mitochondrion</keyword>
<evidence type="ECO:0000313" key="11">
    <source>
        <dbReference type="Proteomes" id="UP000594260"/>
    </source>
</evidence>
<dbReference type="Pfam" id="PF17814">
    <property type="entry name" value="LisH_TPL"/>
    <property type="match status" value="1"/>
</dbReference>
<sequence length="659" mass="73146">MQHNGNNSGPAHQRPAALTPNTNGHVNSGLVPATNGNVVVTTMNGQGPSSNGNVALAEFEPPSAPLSPLDPRNPRSAIERDIIKLIGQHLRSLGLHRTVSTLQEESGCSYDHHLAVKLQRHVMDGKLDQAIDDLSDLEHLLVGSNASKKMRFLLLEEKFLEFLVQNKTMDALACLRTELSPLKHNIERVHQLSSYLMMSPDNPELLLHRSNVTEARDLLMERLQRFLPASIMLPPRRLRSLLAKAQAYQVERCELHNKVDQPIRGMAPLTNDDGVRDLQMLEGISLLSDHTCVKDDFPCHTQQILTDHSDEIWVCVWSHDGLRLATGSKDSYVIIWQMNPQTRELSRQMSLDGHTFGVSCIAWSPDDSMLLVCGFQGSADLWIWNTISGELRCKMSHSAEDSLTTCAWQAGGTKFVCGGTKGQFYQCDISGQVLDHWEGVRLQGLQCLSDGRTVLGADSHNRIKGYNFDYMQDEHIVVEDHSIMSFSVDKTDRFALINLSHQGIHLWDIRDKTLLMKFRGMSQGYFTINSCFGGVDEKFIASGSEDSNVYIFNRCKETPIATLEGHTCTVNCVAWNPQFTDILASVSDDATVRIWGPLDPSRQPPAPSTQVPHGPVHDGISGTRDSSPRPDRDSSHAGGPAGQGTEKKVFYTSLITSNR</sequence>
<dbReference type="OMA" id="GHISGCV"/>
<accession>A0A7M7K551</accession>
<dbReference type="InterPro" id="IPR036322">
    <property type="entry name" value="WD40_repeat_dom_sf"/>
</dbReference>
<dbReference type="Proteomes" id="UP000594260">
    <property type="component" value="Unplaced"/>
</dbReference>
<evidence type="ECO:0000256" key="1">
    <source>
        <dbReference type="ARBA" id="ARBA00004173"/>
    </source>
</evidence>
<proteinExistence type="predicted"/>
<dbReference type="InterPro" id="IPR051350">
    <property type="entry name" value="WD_repeat-ST_regulator"/>
</dbReference>
<evidence type="ECO:0000259" key="9">
    <source>
        <dbReference type="PROSITE" id="PS50897"/>
    </source>
</evidence>
<dbReference type="InParanoid" id="A0A7M7K551"/>
<evidence type="ECO:0000256" key="8">
    <source>
        <dbReference type="SAM" id="MobiDB-lite"/>
    </source>
</evidence>
<evidence type="ECO:0000256" key="6">
    <source>
        <dbReference type="ARBA" id="ARBA00023128"/>
    </source>
</evidence>
<dbReference type="EnsemblMetazoa" id="XM_022806036">
    <property type="protein sequence ID" value="XP_022661771"/>
    <property type="gene ID" value="LOC111250619"/>
</dbReference>
<dbReference type="PROSITE" id="PS50294">
    <property type="entry name" value="WD_REPEATS_REGION"/>
    <property type="match status" value="3"/>
</dbReference>
<dbReference type="PROSITE" id="PS50897">
    <property type="entry name" value="CTLH"/>
    <property type="match status" value="1"/>
</dbReference>
<keyword evidence="3" id="KW-0963">Cytoplasm</keyword>
<protein>
    <recommendedName>
        <fullName evidence="9">CTLH domain-containing protein</fullName>
    </recommendedName>
</protein>
<evidence type="ECO:0000313" key="10">
    <source>
        <dbReference type="EnsemblMetazoa" id="XP_022661771"/>
    </source>
</evidence>
<dbReference type="Pfam" id="PF00400">
    <property type="entry name" value="WD40"/>
    <property type="match status" value="3"/>
</dbReference>
<dbReference type="RefSeq" id="XP_022661771.1">
    <property type="nucleotide sequence ID" value="XM_022806036.1"/>
</dbReference>
<reference evidence="10" key="1">
    <citation type="submission" date="2021-01" db="UniProtKB">
        <authorList>
            <consortium name="EnsemblMetazoa"/>
        </authorList>
    </citation>
    <scope>IDENTIFICATION</scope>
</reference>
<dbReference type="SMART" id="SM00667">
    <property type="entry name" value="LisH"/>
    <property type="match status" value="1"/>
</dbReference>
<feature type="compositionally biased region" description="Polar residues" evidence="8">
    <location>
        <begin position="1"/>
        <end position="10"/>
    </location>
</feature>
<dbReference type="FunFam" id="2.130.10.10:FF:000087">
    <property type="entry name" value="WD repeat-containing protein 26 homolog"/>
    <property type="match status" value="1"/>
</dbReference>
<evidence type="ECO:0000256" key="5">
    <source>
        <dbReference type="ARBA" id="ARBA00022737"/>
    </source>
</evidence>
<dbReference type="InterPro" id="IPR006595">
    <property type="entry name" value="CTLH_C"/>
</dbReference>
<dbReference type="InterPro" id="IPR006594">
    <property type="entry name" value="LisH"/>
</dbReference>
<evidence type="ECO:0000256" key="3">
    <source>
        <dbReference type="ARBA" id="ARBA00022490"/>
    </source>
</evidence>
<feature type="region of interest" description="Disordered" evidence="8">
    <location>
        <begin position="595"/>
        <end position="659"/>
    </location>
</feature>
<dbReference type="KEGG" id="vde:111250619"/>
<dbReference type="InterPro" id="IPR015943">
    <property type="entry name" value="WD40/YVTN_repeat-like_dom_sf"/>
</dbReference>
<evidence type="ECO:0000256" key="4">
    <source>
        <dbReference type="ARBA" id="ARBA00022574"/>
    </source>
</evidence>
<comment type="subcellular location">
    <subcellularLocation>
        <location evidence="2">Cytoplasm</location>
    </subcellularLocation>
    <subcellularLocation>
        <location evidence="1">Mitochondrion</location>
    </subcellularLocation>
</comment>
<dbReference type="PROSITE" id="PS50082">
    <property type="entry name" value="WD_REPEATS_2"/>
    <property type="match status" value="3"/>
</dbReference>
<dbReference type="FunCoup" id="A0A7M7K551">
    <property type="interactions" value="1297"/>
</dbReference>
<dbReference type="PANTHER" id="PTHR22838:SF0">
    <property type="entry name" value="WD REPEAT-CONTAINING PROTEIN 26"/>
    <property type="match status" value="1"/>
</dbReference>
<name>A0A7M7K551_VARDE</name>
<dbReference type="InterPro" id="IPR001680">
    <property type="entry name" value="WD40_rpt"/>
</dbReference>
<dbReference type="GO" id="GO:0034657">
    <property type="term" value="C:GID complex"/>
    <property type="evidence" value="ECO:0007669"/>
    <property type="project" value="TreeGrafter"/>
</dbReference>
<evidence type="ECO:0000256" key="2">
    <source>
        <dbReference type="ARBA" id="ARBA00004496"/>
    </source>
</evidence>
<dbReference type="GO" id="GO:0005739">
    <property type="term" value="C:mitochondrion"/>
    <property type="evidence" value="ECO:0007669"/>
    <property type="project" value="UniProtKB-SubCell"/>
</dbReference>
<dbReference type="PROSITE" id="PS50896">
    <property type="entry name" value="LISH"/>
    <property type="match status" value="1"/>
</dbReference>
<evidence type="ECO:0000256" key="7">
    <source>
        <dbReference type="PROSITE-ProRule" id="PRU00221"/>
    </source>
</evidence>
<feature type="repeat" description="WD" evidence="7">
    <location>
        <begin position="305"/>
        <end position="346"/>
    </location>
</feature>
<dbReference type="GO" id="GO:0043161">
    <property type="term" value="P:proteasome-mediated ubiquitin-dependent protein catabolic process"/>
    <property type="evidence" value="ECO:0007669"/>
    <property type="project" value="TreeGrafter"/>
</dbReference>
<keyword evidence="5" id="KW-0677">Repeat</keyword>
<dbReference type="PANTHER" id="PTHR22838">
    <property type="entry name" value="WD REPEAT PROTEIN 26-RELATED"/>
    <property type="match status" value="1"/>
</dbReference>
<organism evidence="10 11">
    <name type="scientific">Varroa destructor</name>
    <name type="common">Honeybee mite</name>
    <dbReference type="NCBI Taxonomy" id="109461"/>
    <lineage>
        <taxon>Eukaryota</taxon>
        <taxon>Metazoa</taxon>
        <taxon>Ecdysozoa</taxon>
        <taxon>Arthropoda</taxon>
        <taxon>Chelicerata</taxon>
        <taxon>Arachnida</taxon>
        <taxon>Acari</taxon>
        <taxon>Parasitiformes</taxon>
        <taxon>Mesostigmata</taxon>
        <taxon>Gamasina</taxon>
        <taxon>Dermanyssoidea</taxon>
        <taxon>Varroidae</taxon>
        <taxon>Varroa</taxon>
    </lineage>
</organism>
<feature type="compositionally biased region" description="Basic and acidic residues" evidence="8">
    <location>
        <begin position="626"/>
        <end position="635"/>
    </location>
</feature>
<dbReference type="GeneID" id="111250619"/>
<dbReference type="AlphaFoldDB" id="A0A7M7K551"/>
<dbReference type="SUPFAM" id="SSF50978">
    <property type="entry name" value="WD40 repeat-like"/>
    <property type="match status" value="1"/>
</dbReference>
<feature type="region of interest" description="Disordered" evidence="8">
    <location>
        <begin position="1"/>
        <end position="33"/>
    </location>
</feature>
<feature type="domain" description="CTLH" evidence="9">
    <location>
        <begin position="117"/>
        <end position="170"/>
    </location>
</feature>